<proteinExistence type="predicted"/>
<evidence type="ECO:0000313" key="2">
    <source>
        <dbReference type="EMBL" id="MFK2853151.1"/>
    </source>
</evidence>
<reference evidence="2 3" key="1">
    <citation type="submission" date="2020-10" db="EMBL/GenBank/DDBJ databases">
        <title>Phylogeny of dyella-like bacteria.</title>
        <authorList>
            <person name="Fu J."/>
        </authorList>
    </citation>
    <scope>NUCLEOTIDE SEQUENCE [LARGE SCALE GENOMIC DNA]</scope>
    <source>
        <strain evidence="2 3">DHG40</strain>
    </source>
</reference>
<evidence type="ECO:0000313" key="3">
    <source>
        <dbReference type="Proteomes" id="UP001620409"/>
    </source>
</evidence>
<dbReference type="EMBL" id="JADIKI010000021">
    <property type="protein sequence ID" value="MFK2853151.1"/>
    <property type="molecule type" value="Genomic_DNA"/>
</dbReference>
<dbReference type="Proteomes" id="UP001620409">
    <property type="component" value="Unassembled WGS sequence"/>
</dbReference>
<evidence type="ECO:0000256" key="1">
    <source>
        <dbReference type="SAM" id="MobiDB-lite"/>
    </source>
</evidence>
<name>A0ABW8IFQ3_9GAMM</name>
<feature type="region of interest" description="Disordered" evidence="1">
    <location>
        <begin position="1"/>
        <end position="23"/>
    </location>
</feature>
<organism evidence="2 3">
    <name type="scientific">Dyella humi</name>
    <dbReference type="NCBI Taxonomy" id="1770547"/>
    <lineage>
        <taxon>Bacteria</taxon>
        <taxon>Pseudomonadati</taxon>
        <taxon>Pseudomonadota</taxon>
        <taxon>Gammaproteobacteria</taxon>
        <taxon>Lysobacterales</taxon>
        <taxon>Rhodanobacteraceae</taxon>
        <taxon>Dyella</taxon>
    </lineage>
</organism>
<accession>A0ABW8IFQ3</accession>
<keyword evidence="3" id="KW-1185">Reference proteome</keyword>
<protein>
    <submittedName>
        <fullName evidence="2">Uncharacterized protein</fullName>
    </submittedName>
</protein>
<comment type="caution">
    <text evidence="2">The sequence shown here is derived from an EMBL/GenBank/DDBJ whole genome shotgun (WGS) entry which is preliminary data.</text>
</comment>
<sequence>MTLRSRKGLLPAPHDVSSPTREPRVRDVLPKQLEAFDDQVRIDGYTYVIEKALVMAFGNAVRLKSLLKRATSFGKAARSRLAALVNDYFLTLSPSTDDSLWQAFRDLIKHQERFSDAPWAIPEDELIEFRTILDRHAPIDPLGRLRWLFDDSGYAEMEFKDNTAFELARRNALESIKASDGTARLIELALAAPSSLSIAMSLAKIDWPIEDFACLVEQSLPMESLWSPFTSVVSSIANQKFGEAWQVRMVRYVAEATQRGDLQADAASFVFLRWPPLASTWSAIAEAGDAV</sequence>
<gene>
    <name evidence="2" type="ORF">ISP18_00905</name>
</gene>
<dbReference type="RefSeq" id="WP_380016109.1">
    <property type="nucleotide sequence ID" value="NZ_JADIKI010000021.1"/>
</dbReference>